<dbReference type="AlphaFoldDB" id="A0A0K6IGT3"/>
<dbReference type="Pfam" id="PF04336">
    <property type="entry name" value="ACP_PD"/>
    <property type="match status" value="1"/>
</dbReference>
<keyword evidence="4" id="KW-0275">Fatty acid biosynthesis</keyword>
<evidence type="ECO:0000256" key="3">
    <source>
        <dbReference type="ARBA" id="ARBA00023098"/>
    </source>
</evidence>
<evidence type="ECO:0000313" key="6">
    <source>
        <dbReference type="Proteomes" id="UP000182769"/>
    </source>
</evidence>
<sequence>MNYIAHLHIAKLTQTSYAGNLLGDFPWQPDPQQVELWRGWRLHQAVDTFVDAHPESERFKGLPRVGRRRFAGIIQDVLMDYWLVQTWEQFDEAPFAPFAPFAAFAERAVAALVQDKAQCPERLQRMISSLEQDNWLAELGTEVGVERAIRSIQRRWPLGHHLEPFIIELPLLFEQSKEPFYVCIPKSLRKRYIELDQGNQLMS</sequence>
<dbReference type="PANTHER" id="PTHR38764:SF1">
    <property type="entry name" value="ACYL CARRIER PROTEIN PHOSPHODIESTERASE"/>
    <property type="match status" value="1"/>
</dbReference>
<keyword evidence="2" id="KW-0378">Hydrolase</keyword>
<reference evidence="6" key="1">
    <citation type="submission" date="2015-08" db="EMBL/GenBank/DDBJ databases">
        <authorList>
            <person name="Varghese N."/>
        </authorList>
    </citation>
    <scope>NUCLEOTIDE SEQUENCE [LARGE SCALE GENOMIC DNA]</scope>
    <source>
        <strain evidence="6">JCM 18476</strain>
    </source>
</reference>
<name>A0A0K6IGT3_9GAMM</name>
<evidence type="ECO:0000256" key="1">
    <source>
        <dbReference type="ARBA" id="ARBA00022516"/>
    </source>
</evidence>
<dbReference type="PANTHER" id="PTHR38764">
    <property type="entry name" value="ACYL CARRIER PROTEIN PHOSPHODIESTERASE"/>
    <property type="match status" value="1"/>
</dbReference>
<gene>
    <name evidence="5" type="ORF">Ga0061065_10183</name>
</gene>
<keyword evidence="6" id="KW-1185">Reference proteome</keyword>
<accession>A0A0K6IGT3</accession>
<proteinExistence type="predicted"/>
<evidence type="ECO:0000256" key="2">
    <source>
        <dbReference type="ARBA" id="ARBA00022801"/>
    </source>
</evidence>
<dbReference type="InterPro" id="IPR007431">
    <property type="entry name" value="ACP_PD"/>
</dbReference>
<dbReference type="GO" id="GO:0008770">
    <property type="term" value="F:[acyl-carrier-protein] phosphodiesterase activity"/>
    <property type="evidence" value="ECO:0007669"/>
    <property type="project" value="InterPro"/>
</dbReference>
<dbReference type="Proteomes" id="UP000182769">
    <property type="component" value="Unassembled WGS sequence"/>
</dbReference>
<organism evidence="5 6">
    <name type="scientific">Marinomonas fungiae</name>
    <dbReference type="NCBI Taxonomy" id="1137284"/>
    <lineage>
        <taxon>Bacteria</taxon>
        <taxon>Pseudomonadati</taxon>
        <taxon>Pseudomonadota</taxon>
        <taxon>Gammaproteobacteria</taxon>
        <taxon>Oceanospirillales</taxon>
        <taxon>Oceanospirillaceae</taxon>
        <taxon>Marinomonas</taxon>
    </lineage>
</organism>
<keyword evidence="1" id="KW-0444">Lipid biosynthesis</keyword>
<protein>
    <submittedName>
        <fullName evidence="5">Acyl carrier protein phosphodiesterase</fullName>
    </submittedName>
</protein>
<keyword evidence="4" id="KW-0276">Fatty acid metabolism</keyword>
<evidence type="ECO:0000313" key="5">
    <source>
        <dbReference type="EMBL" id="CUB02251.1"/>
    </source>
</evidence>
<dbReference type="EMBL" id="CYHG01000001">
    <property type="protein sequence ID" value="CUB02251.1"/>
    <property type="molecule type" value="Genomic_DNA"/>
</dbReference>
<dbReference type="GO" id="GO:0006633">
    <property type="term" value="P:fatty acid biosynthetic process"/>
    <property type="evidence" value="ECO:0007669"/>
    <property type="project" value="UniProtKB-KW"/>
</dbReference>
<keyword evidence="3" id="KW-0443">Lipid metabolism</keyword>
<evidence type="ECO:0000256" key="4">
    <source>
        <dbReference type="ARBA" id="ARBA00023160"/>
    </source>
</evidence>
<dbReference type="STRING" id="1137284.GCA_001418205_00082"/>
<dbReference type="RefSeq" id="WP_055461238.1">
    <property type="nucleotide sequence ID" value="NZ_CYHG01000001.1"/>
</dbReference>
<dbReference type="OrthoDB" id="8442777at2"/>